<keyword evidence="1" id="KW-0812">Transmembrane</keyword>
<dbReference type="Pfam" id="PF02592">
    <property type="entry name" value="Vut_1"/>
    <property type="match status" value="1"/>
</dbReference>
<dbReference type="HAMAP" id="MF_02088">
    <property type="entry name" value="Q_prec_transport"/>
    <property type="match status" value="1"/>
</dbReference>
<dbReference type="PANTHER" id="PTHR34300:SF2">
    <property type="entry name" value="QUEUOSINE PRECURSOR TRANSPORTER-RELATED"/>
    <property type="match status" value="1"/>
</dbReference>
<accession>A0A5J4SQE2</accession>
<sequence length="227" mass="25081">MNSKVSVIFMLFGILFSVCLITSNLLETKIIQVFNIILTGGLLVFPISYIINDCIVEVWGFKKARLIIWIGFITNFLVIAVTQVAVAIPAASFWEGEEGFNFVFGMAPRITCASFIAFLAGSFLNAYVMSRMKVAGKGKYFSVRAIWSTIVGETADSLIFFPIAFGGLVSLEELLTLMGIQIVLKSLYEVIALPITIRVVKMVKKIEETDVYDTGISYNVLKVGDID</sequence>
<proteinExistence type="inferred from homology"/>
<dbReference type="InterPro" id="IPR003744">
    <property type="entry name" value="YhhQ"/>
</dbReference>
<evidence type="ECO:0000256" key="1">
    <source>
        <dbReference type="SAM" id="Phobius"/>
    </source>
</evidence>
<dbReference type="EMBL" id="SNRY01000100">
    <property type="protein sequence ID" value="KAA6347315.1"/>
    <property type="molecule type" value="Genomic_DNA"/>
</dbReference>
<protein>
    <submittedName>
        <fullName evidence="2">Inner membrane protein YhhQ</fullName>
    </submittedName>
</protein>
<feature type="transmembrane region" description="Helical" evidence="1">
    <location>
        <begin position="100"/>
        <end position="124"/>
    </location>
</feature>
<feature type="transmembrane region" description="Helical" evidence="1">
    <location>
        <begin position="7"/>
        <end position="26"/>
    </location>
</feature>
<name>A0A5J4SQE2_9ZZZZ</name>
<organism evidence="2">
    <name type="scientific">termite gut metagenome</name>
    <dbReference type="NCBI Taxonomy" id="433724"/>
    <lineage>
        <taxon>unclassified sequences</taxon>
        <taxon>metagenomes</taxon>
        <taxon>organismal metagenomes</taxon>
    </lineage>
</organism>
<dbReference type="NCBIfam" id="TIGR00697">
    <property type="entry name" value="queuosine precursor transporter"/>
    <property type="match status" value="1"/>
</dbReference>
<feature type="transmembrane region" description="Helical" evidence="1">
    <location>
        <begin position="145"/>
        <end position="168"/>
    </location>
</feature>
<feature type="transmembrane region" description="Helical" evidence="1">
    <location>
        <begin position="174"/>
        <end position="197"/>
    </location>
</feature>
<keyword evidence="1" id="KW-1133">Transmembrane helix</keyword>
<evidence type="ECO:0000313" key="2">
    <source>
        <dbReference type="EMBL" id="KAA6347315.1"/>
    </source>
</evidence>
<comment type="caution">
    <text evidence="2">The sequence shown here is derived from an EMBL/GenBank/DDBJ whole genome shotgun (WGS) entry which is preliminary data.</text>
</comment>
<feature type="transmembrane region" description="Helical" evidence="1">
    <location>
        <begin position="32"/>
        <end position="52"/>
    </location>
</feature>
<dbReference type="PANTHER" id="PTHR34300">
    <property type="entry name" value="QUEUOSINE PRECURSOR TRANSPORTER-RELATED"/>
    <property type="match status" value="1"/>
</dbReference>
<gene>
    <name evidence="2" type="ORF">EZS27_005232</name>
</gene>
<keyword evidence="1" id="KW-0472">Membrane</keyword>
<reference evidence="2" key="1">
    <citation type="submission" date="2019-03" db="EMBL/GenBank/DDBJ databases">
        <title>Single cell metagenomics reveals metabolic interactions within the superorganism composed of flagellate Streblomastix strix and complex community of Bacteroidetes bacteria on its surface.</title>
        <authorList>
            <person name="Treitli S.C."/>
            <person name="Kolisko M."/>
            <person name="Husnik F."/>
            <person name="Keeling P."/>
            <person name="Hampl V."/>
        </authorList>
    </citation>
    <scope>NUCLEOTIDE SEQUENCE</scope>
    <source>
        <strain evidence="2">STM</strain>
    </source>
</reference>
<dbReference type="AlphaFoldDB" id="A0A5J4SQE2"/>
<feature type="transmembrane region" description="Helical" evidence="1">
    <location>
        <begin position="64"/>
        <end position="88"/>
    </location>
</feature>